<accession>A0A0X3PKV5</accession>
<name>A0A0X3PKV5_SCHSO</name>
<sequence length="180" mass="20339">MSFLETPSSPRDVPGSLQTKKYYIPYEVRPASTNNRPWIRAHGTQVFAQLEVLKFSIGATVSTRTWQTKLFKSKQRGRLNGCSRRTGRLKKCSGVSLRQSFRNRSSWNRSSTLANSFSISTSCKVERMSSDRFSALTGALSCFILDWPLLLNRTGSSSGWVKSTCETRALGWRWLTKVEG</sequence>
<organism evidence="1">
    <name type="scientific">Schistocephalus solidus</name>
    <name type="common">Tapeworm</name>
    <dbReference type="NCBI Taxonomy" id="70667"/>
    <lineage>
        <taxon>Eukaryota</taxon>
        <taxon>Metazoa</taxon>
        <taxon>Spiralia</taxon>
        <taxon>Lophotrochozoa</taxon>
        <taxon>Platyhelminthes</taxon>
        <taxon>Cestoda</taxon>
        <taxon>Eucestoda</taxon>
        <taxon>Diphyllobothriidea</taxon>
        <taxon>Diphyllobothriidae</taxon>
        <taxon>Schistocephalus</taxon>
    </lineage>
</organism>
<dbReference type="AlphaFoldDB" id="A0A0X3PKV5"/>
<dbReference type="EMBL" id="GEEE01012758">
    <property type="protein sequence ID" value="JAP50467.1"/>
    <property type="molecule type" value="Transcribed_RNA"/>
</dbReference>
<gene>
    <name evidence="1" type="ORF">TR139999</name>
</gene>
<proteinExistence type="predicted"/>
<evidence type="ECO:0000313" key="1">
    <source>
        <dbReference type="EMBL" id="JAP50467.1"/>
    </source>
</evidence>
<reference evidence="1" key="1">
    <citation type="submission" date="2016-01" db="EMBL/GenBank/DDBJ databases">
        <title>Reference transcriptome for the parasite Schistocephalus solidus: insights into the molecular evolution of parasitism.</title>
        <authorList>
            <person name="Hebert F.O."/>
            <person name="Grambauer S."/>
            <person name="Barber I."/>
            <person name="Landry C.R."/>
            <person name="Aubin-Horth N."/>
        </authorList>
    </citation>
    <scope>NUCLEOTIDE SEQUENCE</scope>
</reference>
<protein>
    <submittedName>
        <fullName evidence="1">Uncharacterized protein</fullName>
    </submittedName>
</protein>